<evidence type="ECO:0000313" key="5">
    <source>
        <dbReference type="Proteomes" id="UP000243876"/>
    </source>
</evidence>
<name>A0A0D6ERN4_SPOSA</name>
<evidence type="ECO:0000256" key="1">
    <source>
        <dbReference type="ARBA" id="ARBA00022801"/>
    </source>
</evidence>
<dbReference type="InterPro" id="IPR012341">
    <property type="entry name" value="6hp_glycosidase-like_sf"/>
</dbReference>
<gene>
    <name evidence="4" type="primary">SPOSA6832_04262</name>
</gene>
<dbReference type="InterPro" id="IPR008928">
    <property type="entry name" value="6-hairpin_glycosidase_sf"/>
</dbReference>
<protein>
    <submittedName>
        <fullName evidence="4">SPOSA6832_04262-mRNA-1:cds</fullName>
    </submittedName>
</protein>
<dbReference type="SUPFAM" id="SSF48208">
    <property type="entry name" value="Six-hairpin glycosidases"/>
    <property type="match status" value="1"/>
</dbReference>
<dbReference type="InterPro" id="IPR052369">
    <property type="entry name" value="UG_Glycosaminoglycan_Hydrolase"/>
</dbReference>
<sequence length="331" mass="34728">MMNLQLFIAAYRLTGNSTYLDMATSHANKTMQNHVRDDGSSFHVVDYSPTTGEVQWRGTAQGPSCLLGSILFAPVVLTNSIALPGFSNSSTWSRGQAWGSFGFALMYNATGILDYLETSRRMATFFIDGLPSSGVSYWDFNATLPTTLDTSASTIMSSALLLLSSLESNLGNSSAANRWSTAAVTLLDSVVDQAVTNWDGASIVGNGTVNNRADPPNNNTGIVYEAKPFPPSFGKTTTGDQYFIQSGNYLLALGLANCSDGTRAIGASPTALSSSSPSSSSTSASSGNMSSSSSSSGSGKKTSAATRRAGGPPTAFRRVRQAVEWIASRCT</sequence>
<proteinExistence type="inferred from homology"/>
<dbReference type="GO" id="GO:0000272">
    <property type="term" value="P:polysaccharide catabolic process"/>
    <property type="evidence" value="ECO:0007669"/>
    <property type="project" value="TreeGrafter"/>
</dbReference>
<reference evidence="5" key="1">
    <citation type="submission" date="2015-02" db="EMBL/GenBank/DDBJ databases">
        <authorList>
            <person name="Gon?alves P."/>
        </authorList>
    </citation>
    <scope>NUCLEOTIDE SEQUENCE [LARGE SCALE GENOMIC DNA]</scope>
</reference>
<keyword evidence="1" id="KW-0378">Hydrolase</keyword>
<dbReference type="PANTHER" id="PTHR36845:SF1">
    <property type="entry name" value="HYDROLASE, PUTATIVE (AFU_ORTHOLOGUE AFUA_7G05090)-RELATED"/>
    <property type="match status" value="1"/>
</dbReference>
<feature type="compositionally biased region" description="Low complexity" evidence="3">
    <location>
        <begin position="267"/>
        <end position="306"/>
    </location>
</feature>
<comment type="similarity">
    <text evidence="2">Belongs to the glycosyl hydrolase 88 family.</text>
</comment>
<evidence type="ECO:0000256" key="2">
    <source>
        <dbReference type="ARBA" id="ARBA00038358"/>
    </source>
</evidence>
<dbReference type="AlphaFoldDB" id="A0A0D6ERN4"/>
<dbReference type="Gene3D" id="1.50.10.10">
    <property type="match status" value="1"/>
</dbReference>
<organism evidence="4 5">
    <name type="scientific">Sporidiobolus salmonicolor</name>
    <name type="common">Yeast-like fungus</name>
    <name type="synonym">Sporobolomyces salmonicolor</name>
    <dbReference type="NCBI Taxonomy" id="5005"/>
    <lineage>
        <taxon>Eukaryota</taxon>
        <taxon>Fungi</taxon>
        <taxon>Dikarya</taxon>
        <taxon>Basidiomycota</taxon>
        <taxon>Pucciniomycotina</taxon>
        <taxon>Microbotryomycetes</taxon>
        <taxon>Sporidiobolales</taxon>
        <taxon>Sporidiobolaceae</taxon>
        <taxon>Sporobolomyces</taxon>
    </lineage>
</organism>
<keyword evidence="5" id="KW-1185">Reference proteome</keyword>
<evidence type="ECO:0000313" key="4">
    <source>
        <dbReference type="EMBL" id="CEQ42456.1"/>
    </source>
</evidence>
<dbReference type="PANTHER" id="PTHR36845">
    <property type="entry name" value="HYDROLASE, PUTATIVE (AFU_ORTHOLOGUE AFUA_7G05090)-RELATED"/>
    <property type="match status" value="1"/>
</dbReference>
<dbReference type="EMBL" id="CENE01000026">
    <property type="protein sequence ID" value="CEQ42456.1"/>
    <property type="molecule type" value="Genomic_DNA"/>
</dbReference>
<accession>A0A0D6ERN4</accession>
<dbReference type="Proteomes" id="UP000243876">
    <property type="component" value="Unassembled WGS sequence"/>
</dbReference>
<dbReference type="OrthoDB" id="2317065at2759"/>
<feature type="region of interest" description="Disordered" evidence="3">
    <location>
        <begin position="267"/>
        <end position="318"/>
    </location>
</feature>
<evidence type="ECO:0000256" key="3">
    <source>
        <dbReference type="SAM" id="MobiDB-lite"/>
    </source>
</evidence>
<dbReference type="GO" id="GO:0052757">
    <property type="term" value="F:chondroitin hydrolase activity"/>
    <property type="evidence" value="ECO:0007669"/>
    <property type="project" value="TreeGrafter"/>
</dbReference>